<dbReference type="Pfam" id="PF16198">
    <property type="entry name" value="TruB_C_2"/>
    <property type="match status" value="1"/>
</dbReference>
<reference evidence="8 9" key="1">
    <citation type="submission" date="2024-09" db="EMBL/GenBank/DDBJ databases">
        <authorList>
            <person name="Sun Q."/>
            <person name="Mori K."/>
        </authorList>
    </citation>
    <scope>NUCLEOTIDE SEQUENCE [LARGE SCALE GENOMIC DNA]</scope>
    <source>
        <strain evidence="8 9">NCAIM B.02481</strain>
    </source>
</reference>
<dbReference type="CDD" id="cd02573">
    <property type="entry name" value="PseudoU_synth_EcTruB"/>
    <property type="match status" value="1"/>
</dbReference>
<evidence type="ECO:0000256" key="1">
    <source>
        <dbReference type="ARBA" id="ARBA00000385"/>
    </source>
</evidence>
<dbReference type="HAMAP" id="MF_01080">
    <property type="entry name" value="TruB_bact"/>
    <property type="match status" value="1"/>
</dbReference>
<dbReference type="RefSeq" id="WP_386058517.1">
    <property type="nucleotide sequence ID" value="NZ_JBHLTQ010000001.1"/>
</dbReference>
<dbReference type="PANTHER" id="PTHR13767">
    <property type="entry name" value="TRNA-PSEUDOURIDINE SYNTHASE"/>
    <property type="match status" value="1"/>
</dbReference>
<name>A0ABV6Q4H3_9FLAO</name>
<dbReference type="InterPro" id="IPR014780">
    <property type="entry name" value="tRNA_psdUridine_synth_TruB"/>
</dbReference>
<evidence type="ECO:0000259" key="7">
    <source>
        <dbReference type="Pfam" id="PF16198"/>
    </source>
</evidence>
<evidence type="ECO:0000313" key="9">
    <source>
        <dbReference type="Proteomes" id="UP001589832"/>
    </source>
</evidence>
<dbReference type="SUPFAM" id="SSF55120">
    <property type="entry name" value="Pseudouridine synthase"/>
    <property type="match status" value="1"/>
</dbReference>
<comment type="catalytic activity">
    <reaction evidence="1 5">
        <text>uridine(55) in tRNA = pseudouridine(55) in tRNA</text>
        <dbReference type="Rhea" id="RHEA:42532"/>
        <dbReference type="Rhea" id="RHEA-COMP:10101"/>
        <dbReference type="Rhea" id="RHEA-COMP:10102"/>
        <dbReference type="ChEBI" id="CHEBI:65314"/>
        <dbReference type="ChEBI" id="CHEBI:65315"/>
        <dbReference type="EC" id="5.4.99.25"/>
    </reaction>
</comment>
<evidence type="ECO:0000256" key="5">
    <source>
        <dbReference type="HAMAP-Rule" id="MF_01080"/>
    </source>
</evidence>
<evidence type="ECO:0000259" key="6">
    <source>
        <dbReference type="Pfam" id="PF01509"/>
    </source>
</evidence>
<organism evidence="8 9">
    <name type="scientific">Winogradskyella pulchriflava</name>
    <dbReference type="NCBI Taxonomy" id="1110688"/>
    <lineage>
        <taxon>Bacteria</taxon>
        <taxon>Pseudomonadati</taxon>
        <taxon>Bacteroidota</taxon>
        <taxon>Flavobacteriia</taxon>
        <taxon>Flavobacteriales</taxon>
        <taxon>Flavobacteriaceae</taxon>
        <taxon>Winogradskyella</taxon>
    </lineage>
</organism>
<dbReference type="GO" id="GO:0160148">
    <property type="term" value="F:tRNA pseudouridine(55) synthase activity"/>
    <property type="evidence" value="ECO:0007669"/>
    <property type="project" value="UniProtKB-EC"/>
</dbReference>
<sequence>MQTLQDFSKGQVLLIDKPLNWTSFQAVNKLRWAIKQAFSIKKIKVGHAGTLDPLATGLLVICTGKMTKQINTFQGQEKEYTGTFILGSTTPSYDLETEIDAHFSTDHITEDLIHTTTKQFIGKIDQFPPVFSAIKKDGKRLYEFARAGEAVEIKSRQVEITEFEITEINELQLKFRVVCSKGTYIRSLAHDYGKALNTGAHLSELRRTRIGEFKVENAITPEAFIAKLPL</sequence>
<dbReference type="InterPro" id="IPR032819">
    <property type="entry name" value="TruB_C"/>
</dbReference>
<dbReference type="InterPro" id="IPR002501">
    <property type="entry name" value="PsdUridine_synth_N"/>
</dbReference>
<keyword evidence="9" id="KW-1185">Reference proteome</keyword>
<keyword evidence="4 5" id="KW-0413">Isomerase</keyword>
<dbReference type="EC" id="5.4.99.25" evidence="5"/>
<evidence type="ECO:0000256" key="3">
    <source>
        <dbReference type="ARBA" id="ARBA00022694"/>
    </source>
</evidence>
<accession>A0ABV6Q4H3</accession>
<comment type="similarity">
    <text evidence="2 5">Belongs to the pseudouridine synthase TruB family. Type 1 subfamily.</text>
</comment>
<feature type="domain" description="tRNA pseudouridylate synthase B C-terminal" evidence="7">
    <location>
        <begin position="186"/>
        <end position="224"/>
    </location>
</feature>
<dbReference type="Gene3D" id="3.30.2350.10">
    <property type="entry name" value="Pseudouridine synthase"/>
    <property type="match status" value="1"/>
</dbReference>
<keyword evidence="3 5" id="KW-0819">tRNA processing</keyword>
<evidence type="ECO:0000256" key="4">
    <source>
        <dbReference type="ARBA" id="ARBA00023235"/>
    </source>
</evidence>
<comment type="caution">
    <text evidence="8">The sequence shown here is derived from an EMBL/GenBank/DDBJ whole genome shotgun (WGS) entry which is preliminary data.</text>
</comment>
<gene>
    <name evidence="5 8" type="primary">truB</name>
    <name evidence="8" type="ORF">ACFFGA_01295</name>
</gene>
<comment type="function">
    <text evidence="5">Responsible for synthesis of pseudouridine from uracil-55 in the psi GC loop of transfer RNAs.</text>
</comment>
<protein>
    <recommendedName>
        <fullName evidence="5">tRNA pseudouridine synthase B</fullName>
        <ecNumber evidence="5">5.4.99.25</ecNumber>
    </recommendedName>
    <alternativeName>
        <fullName evidence="5">tRNA pseudouridine(55) synthase</fullName>
        <shortName evidence="5">Psi55 synthase</shortName>
    </alternativeName>
    <alternativeName>
        <fullName evidence="5">tRNA pseudouridylate synthase</fullName>
    </alternativeName>
    <alternativeName>
        <fullName evidence="5">tRNA-uridine isomerase</fullName>
    </alternativeName>
</protein>
<dbReference type="EMBL" id="JBHLTQ010000001">
    <property type="protein sequence ID" value="MFC0603174.1"/>
    <property type="molecule type" value="Genomic_DNA"/>
</dbReference>
<dbReference type="InterPro" id="IPR020103">
    <property type="entry name" value="PsdUridine_synth_cat_dom_sf"/>
</dbReference>
<evidence type="ECO:0000256" key="2">
    <source>
        <dbReference type="ARBA" id="ARBA00005642"/>
    </source>
</evidence>
<feature type="domain" description="Pseudouridine synthase II N-terminal" evidence="6">
    <location>
        <begin position="37"/>
        <end position="185"/>
    </location>
</feature>
<feature type="active site" description="Nucleophile" evidence="5">
    <location>
        <position position="52"/>
    </location>
</feature>
<proteinExistence type="inferred from homology"/>
<dbReference type="PANTHER" id="PTHR13767:SF2">
    <property type="entry name" value="PSEUDOURIDYLATE SYNTHASE TRUB1"/>
    <property type="match status" value="1"/>
</dbReference>
<evidence type="ECO:0000313" key="8">
    <source>
        <dbReference type="EMBL" id="MFC0603174.1"/>
    </source>
</evidence>
<dbReference type="NCBIfam" id="TIGR00431">
    <property type="entry name" value="TruB"/>
    <property type="match status" value="1"/>
</dbReference>
<dbReference type="Proteomes" id="UP001589832">
    <property type="component" value="Unassembled WGS sequence"/>
</dbReference>
<dbReference type="Pfam" id="PF01509">
    <property type="entry name" value="TruB_N"/>
    <property type="match status" value="1"/>
</dbReference>